<dbReference type="HAMAP" id="MF_00032">
    <property type="entry name" value="eIF_6"/>
    <property type="match status" value="1"/>
</dbReference>
<keyword evidence="2 3" id="KW-0648">Protein biosynthesis</keyword>
<dbReference type="InterPro" id="IPR002769">
    <property type="entry name" value="eIF6"/>
</dbReference>
<dbReference type="NCBIfam" id="NF003132">
    <property type="entry name" value="PRK04046.2-4"/>
    <property type="match status" value="1"/>
</dbReference>
<dbReference type="SMART" id="SM00654">
    <property type="entry name" value="eIF6"/>
    <property type="match status" value="1"/>
</dbReference>
<proteinExistence type="inferred from homology"/>
<dbReference type="RefSeq" id="WP_130646625.1">
    <property type="nucleotide sequence ID" value="NZ_PGCL01000002.1"/>
</dbReference>
<evidence type="ECO:0000256" key="1">
    <source>
        <dbReference type="ARBA" id="ARBA00022540"/>
    </source>
</evidence>
<evidence type="ECO:0000256" key="2">
    <source>
        <dbReference type="ARBA" id="ARBA00022917"/>
    </source>
</evidence>
<dbReference type="Proteomes" id="UP000292580">
    <property type="component" value="Unassembled WGS sequence"/>
</dbReference>
<comment type="function">
    <text evidence="3">Binds to the 50S ribosomal subunit and prevents its association with the 30S ribosomal subunit to form the 70S initiation complex.</text>
</comment>
<accession>A0A483CU12</accession>
<dbReference type="AlphaFoldDB" id="A0A483CU12"/>
<keyword evidence="5" id="KW-1185">Reference proteome</keyword>
<dbReference type="SUPFAM" id="SSF55909">
    <property type="entry name" value="Pentein"/>
    <property type="match status" value="1"/>
</dbReference>
<keyword evidence="1 3" id="KW-0396">Initiation factor</keyword>
<dbReference type="Pfam" id="PF01912">
    <property type="entry name" value="eIF-6"/>
    <property type="match status" value="1"/>
</dbReference>
<comment type="similarity">
    <text evidence="3">Belongs to the eIF-6 family.</text>
</comment>
<dbReference type="NCBIfam" id="TIGR00323">
    <property type="entry name" value="eIF-6"/>
    <property type="match status" value="1"/>
</dbReference>
<comment type="caution">
    <text evidence="4">The sequence shown here is derived from an EMBL/GenBank/DDBJ whole genome shotgun (WGS) entry which is preliminary data.</text>
</comment>
<evidence type="ECO:0000313" key="5">
    <source>
        <dbReference type="Proteomes" id="UP000292580"/>
    </source>
</evidence>
<name>A0A483CU12_9EURY</name>
<dbReference type="GO" id="GO:0042256">
    <property type="term" value="P:cytosolic ribosome assembly"/>
    <property type="evidence" value="ECO:0007669"/>
    <property type="project" value="InterPro"/>
</dbReference>
<gene>
    <name evidence="3" type="primary">eif6</name>
    <name evidence="4" type="ORF">CUJ86_05870</name>
</gene>
<dbReference type="OrthoDB" id="33582at2157"/>
<reference evidence="4 5" key="1">
    <citation type="submission" date="2017-11" db="EMBL/GenBank/DDBJ databases">
        <title>Isolation and Characterization of Methanofollis Species from Methane Seep Offshore SW Taiwan.</title>
        <authorList>
            <person name="Teng N.-H."/>
            <person name="Lai M.-C."/>
            <person name="Chen S.-C."/>
        </authorList>
    </citation>
    <scope>NUCLEOTIDE SEQUENCE [LARGE SCALE GENOMIC DNA]</scope>
    <source>
        <strain evidence="4 5">FWC-SCC2</strain>
    </source>
</reference>
<evidence type="ECO:0000313" key="4">
    <source>
        <dbReference type="EMBL" id="TAJ44818.1"/>
    </source>
</evidence>
<evidence type="ECO:0000256" key="3">
    <source>
        <dbReference type="HAMAP-Rule" id="MF_00032"/>
    </source>
</evidence>
<organism evidence="4 5">
    <name type="scientific">Methanofollis fontis</name>
    <dbReference type="NCBI Taxonomy" id="2052832"/>
    <lineage>
        <taxon>Archaea</taxon>
        <taxon>Methanobacteriati</taxon>
        <taxon>Methanobacteriota</taxon>
        <taxon>Stenosarchaea group</taxon>
        <taxon>Methanomicrobia</taxon>
        <taxon>Methanomicrobiales</taxon>
        <taxon>Methanomicrobiaceae</taxon>
        <taxon>Methanofollis</taxon>
    </lineage>
</organism>
<protein>
    <recommendedName>
        <fullName evidence="3">Translation initiation factor 6</fullName>
        <shortName evidence="3">aIF-6</shortName>
    </recommendedName>
</protein>
<dbReference type="EMBL" id="PGCL01000002">
    <property type="protein sequence ID" value="TAJ44818.1"/>
    <property type="molecule type" value="Genomic_DNA"/>
</dbReference>
<dbReference type="PANTHER" id="PTHR10784">
    <property type="entry name" value="TRANSLATION INITIATION FACTOR 6"/>
    <property type="match status" value="1"/>
</dbReference>
<dbReference type="GO" id="GO:0043022">
    <property type="term" value="F:ribosome binding"/>
    <property type="evidence" value="ECO:0007669"/>
    <property type="project" value="InterPro"/>
</dbReference>
<dbReference type="GO" id="GO:0003743">
    <property type="term" value="F:translation initiation factor activity"/>
    <property type="evidence" value="ECO:0007669"/>
    <property type="project" value="UniProtKB-UniRule"/>
</dbReference>
<sequence>MKRTIEFAANPHIGVFARVFEEFAVVPPDAPAEFVSAIADTLDVEVVRTTIQGSSIIGSLLAGNSNGMVVSGLASEQELAVLGEFGEVMTLSSSMNAAGNVILANDVFAGVHPDMPIDLAEEIGTFLGVPVRRLSFGGIKTVGMAAAATNRGVLIHARSSDAEIERLAGCAGDLVIGAGTVNMGGSLVGTGVLANSKGYLAGIETTGFELGRIEEVFGFPE</sequence>
<dbReference type="Gene3D" id="3.75.10.10">
    <property type="entry name" value="L-arginine/glycine Amidinotransferase, Chain A"/>
    <property type="match status" value="1"/>
</dbReference>